<dbReference type="Gene3D" id="3.40.50.300">
    <property type="entry name" value="P-loop containing nucleotide triphosphate hydrolases"/>
    <property type="match status" value="2"/>
</dbReference>
<evidence type="ECO:0000313" key="9">
    <source>
        <dbReference type="Proteomes" id="UP000266492"/>
    </source>
</evidence>
<proteinExistence type="predicted"/>
<dbReference type="PANTHER" id="PTHR47957:SF3">
    <property type="entry name" value="ATP-DEPENDENT HELICASE HRQ1"/>
    <property type="match status" value="1"/>
</dbReference>
<dbReference type="SUPFAM" id="SSF52540">
    <property type="entry name" value="P-loop containing nucleoside triphosphate hydrolases"/>
    <property type="match status" value="2"/>
</dbReference>
<dbReference type="SMART" id="SM00490">
    <property type="entry name" value="HELICc"/>
    <property type="match status" value="1"/>
</dbReference>
<dbReference type="InterPro" id="IPR027417">
    <property type="entry name" value="P-loop_NTPase"/>
</dbReference>
<dbReference type="SMART" id="SM00487">
    <property type="entry name" value="DEXDc"/>
    <property type="match status" value="1"/>
</dbReference>
<keyword evidence="1" id="KW-0547">Nucleotide-binding</keyword>
<gene>
    <name evidence="6" type="ORF">DWX70_23835</name>
    <name evidence="5" type="ORF">PO240_27515</name>
    <name evidence="7" type="ORF">SAMN05192582_102711</name>
</gene>
<organism evidence="7 8">
    <name type="scientific">Bacteroides ovatus</name>
    <dbReference type="NCBI Taxonomy" id="28116"/>
    <lineage>
        <taxon>Bacteria</taxon>
        <taxon>Pseudomonadati</taxon>
        <taxon>Bacteroidota</taxon>
        <taxon>Bacteroidia</taxon>
        <taxon>Bacteroidales</taxon>
        <taxon>Bacteroidaceae</taxon>
        <taxon>Bacteroides</taxon>
    </lineage>
</organism>
<dbReference type="Proteomes" id="UP000181870">
    <property type="component" value="Unassembled WGS sequence"/>
</dbReference>
<dbReference type="PANTHER" id="PTHR47957">
    <property type="entry name" value="ATP-DEPENDENT HELICASE HRQ1"/>
    <property type="match status" value="1"/>
</dbReference>
<feature type="domain" description="Helicase ATP-binding" evidence="3">
    <location>
        <begin position="103"/>
        <end position="372"/>
    </location>
</feature>
<keyword evidence="7" id="KW-0347">Helicase</keyword>
<reference evidence="7 8" key="1">
    <citation type="submission" date="2016-10" db="EMBL/GenBank/DDBJ databases">
        <authorList>
            <person name="de Groot N.N."/>
        </authorList>
    </citation>
    <scope>NUCLEOTIDE SEQUENCE [LARGE SCALE GENOMIC DNA]</scope>
    <source>
        <strain evidence="7 8">NLAE-zl-C57</strain>
    </source>
</reference>
<feature type="domain" description="Helicase C-terminal" evidence="4">
    <location>
        <begin position="1006"/>
        <end position="1186"/>
    </location>
</feature>
<evidence type="ECO:0000313" key="8">
    <source>
        <dbReference type="Proteomes" id="UP000181870"/>
    </source>
</evidence>
<dbReference type="GO" id="GO:0036297">
    <property type="term" value="P:interstrand cross-link repair"/>
    <property type="evidence" value="ECO:0007669"/>
    <property type="project" value="TreeGrafter"/>
</dbReference>
<accession>A0A1G8I2L9</accession>
<sequence length="1735" mass="198260">MNNPIQIYNELRDTYLKYISSGIPFFNEQYDAERKELLKENGTICQPPIIEIVPKYKEQASLEQFCKNENVSNELAKFVQSGLFYNNNSEKRILYKHQYNALKESYLNRKHIVVTTGTGSGKTECFLLPIIADLISESSSWSTNRPRAMRTMILYPLNALAEDQMIRLRKSLNSRRENHSGALDWLDKYRNGHRFYFGRYTGSTPVSGSADSAKDKIRIEKNQLVEEWKAAKQAASQNEENRELLYHVPCMEKDSAEMWDRLSMQKNAPDILITNYSMLNIMLMRNIEAAIFEDTKRWLAEDKSHVFHLVIDELHTYRGTAGTEVAYLIRVLLDRLGLTPDSPQVQFLASSASMGENKQTSDFLCEFFGVAKDFFKDKFSIFTNDKNTLTSKPETCLPVEAFVNYANTSITEKEREASLFSQLTCNSYLQISERYHLVEWLKFAMTDKSGNIVAMNAIDIATRMGIIDKNAEPFITSFLKIICQSKTQKGYLLPLRVHFFFRAINGLWACSNPYCECLNEKHKFNNRLLGKFYKSPRSICSCGHNILELIICENCGEAYLGGYIINRGGRTYLSVDKPIGSQFCQYAILWQSEGDYKGWTKVQYNSETGEFKKHPHGEYLLHEQKTDKDTRFPSECPQCEIEYRIENANSFTPLKRHSTGLQKVNQVLADSLVRTMKNAHENNTKVVLFSDSRQAAAKLSAGIELDHYRDVVRWLMLQALKGDNDSINFLRHYQPLEVNISSRDENEKLTELRNQGLYVRLIELIQNKMWGLTSEEQNELNNLFRNIENVSLENITSDVFKGLLQIGSNPAGPKPSIARDPLVGDWSSIFDFEQYVVNTDIGDAANEYYNKIRLANKHEQIMSIFAHKKKSFESMKLGYISCSTPQNIDPVMLQFINSTIRILGEKRRIKGFDSKYPIPNAFPRAVRKMVKAVWGITNITQQTEKLNEIKQLMRKLGIIDREIVALTGEKIAFCKATPGMKYWICPRCKTIHLQPSNGICTNCQGKLGKSKDIAENDLHDPEDYYLSLVNSTEEIYRLHCEEMSGQTSRQESRKRQRLFQDIFLTNEIPSVNGIDMLSVTTTMEAGVDIGSLSAVMMGNVPPQRFNYQQRVGRAGRRGNPLSVALTIAKGTSHDITHYFEPDRMVSATPKDPYLEVRIKEIAERIIYKEILYNALKSIDSNAESVHGSFGLVATWENQNKCKVINWIKDNTEQIKHIIEVVTRCTDISDADKKAILLYIQNELVDRISKIATSSDYTQTLLSERLANAGLLPMFGFPTRTRNLYLSKPQKLPAEDVVNRDMEMALNSFAPGHEIVKDKKIYRAVGVVDYEYNQQHIVSVKSGSLNIHTKPLFRCNQCGYSTMSLNTETAKCPVCAQEMEKIQVCSPLGFCVDYNIKPQDFNGSYDWYSPNSDIKLDCEDYLQPCPPVKNLQLRNNMIPTQGLVHQVNDNNGEFYTMGLNPNNIWVSRKAYPQDMQNKLELRYEKKLAFVLSKSTGILTIAFEHEPNGICLNPLTENKNYYAVKAAFLSWGYLVRRSVAGYLDIDTSELSIGYHISSITHKPEIFIVERLENGSGYCNYLSGRKYANVPLEAIVAPLIKDGTIYNLLCASSHMSNCTSSCYDCIRDYSNQQEHPILDWRLGLDLAKIASDPDAQIDFNTKYWQEYIENNVGLLLEKRHLQFSKHEDLYIATTSTGEVGGIITHPLWSTEYIESILDKHSILKEIDIISIFDLGKSV</sequence>
<dbReference type="GO" id="GO:0003676">
    <property type="term" value="F:nucleic acid binding"/>
    <property type="evidence" value="ECO:0007669"/>
    <property type="project" value="InterPro"/>
</dbReference>
<dbReference type="GO" id="GO:0006289">
    <property type="term" value="P:nucleotide-excision repair"/>
    <property type="evidence" value="ECO:0007669"/>
    <property type="project" value="TreeGrafter"/>
</dbReference>
<dbReference type="Proteomes" id="UP001214017">
    <property type="component" value="Unassembled WGS sequence"/>
</dbReference>
<dbReference type="RefSeq" id="WP_074637889.1">
    <property type="nucleotide sequence ID" value="NZ_CAKJYX010000005.1"/>
</dbReference>
<evidence type="ECO:0000256" key="2">
    <source>
        <dbReference type="ARBA" id="ARBA00022840"/>
    </source>
</evidence>
<keyword evidence="7" id="KW-0378">Hydrolase</keyword>
<dbReference type="GO" id="GO:0005524">
    <property type="term" value="F:ATP binding"/>
    <property type="evidence" value="ECO:0007669"/>
    <property type="project" value="UniProtKB-KW"/>
</dbReference>
<evidence type="ECO:0000259" key="4">
    <source>
        <dbReference type="PROSITE" id="PS51194"/>
    </source>
</evidence>
<evidence type="ECO:0000259" key="3">
    <source>
        <dbReference type="PROSITE" id="PS51192"/>
    </source>
</evidence>
<dbReference type="Proteomes" id="UP000266492">
    <property type="component" value="Unassembled WGS sequence"/>
</dbReference>
<dbReference type="EMBL" id="FNDO01000027">
    <property type="protein sequence ID" value="SDI13206.1"/>
    <property type="molecule type" value="Genomic_DNA"/>
</dbReference>
<dbReference type="Pfam" id="PF00270">
    <property type="entry name" value="DEAD"/>
    <property type="match status" value="1"/>
</dbReference>
<evidence type="ECO:0000256" key="1">
    <source>
        <dbReference type="ARBA" id="ARBA00022741"/>
    </source>
</evidence>
<dbReference type="EMBL" id="QRVZ01000032">
    <property type="protein sequence ID" value="RGS79638.1"/>
    <property type="molecule type" value="Genomic_DNA"/>
</dbReference>
<dbReference type="GO" id="GO:0043138">
    <property type="term" value="F:3'-5' DNA helicase activity"/>
    <property type="evidence" value="ECO:0007669"/>
    <property type="project" value="TreeGrafter"/>
</dbReference>
<dbReference type="EMBL" id="JAQNWR010000043">
    <property type="protein sequence ID" value="MDC2411623.1"/>
    <property type="molecule type" value="Genomic_DNA"/>
</dbReference>
<evidence type="ECO:0000313" key="5">
    <source>
        <dbReference type="EMBL" id="MDC2411623.1"/>
    </source>
</evidence>
<dbReference type="InterPro" id="IPR001650">
    <property type="entry name" value="Helicase_C-like"/>
</dbReference>
<protein>
    <submittedName>
        <fullName evidence="5">DEAD/DEAH box helicase</fullName>
    </submittedName>
    <submittedName>
        <fullName evidence="7">Helicase conserved C-terminal domain-containing protein</fullName>
    </submittedName>
</protein>
<evidence type="ECO:0000313" key="7">
    <source>
        <dbReference type="EMBL" id="SDI13206.1"/>
    </source>
</evidence>
<dbReference type="InterPro" id="IPR011545">
    <property type="entry name" value="DEAD/DEAH_box_helicase_dom"/>
</dbReference>
<dbReference type="PROSITE" id="PS51194">
    <property type="entry name" value="HELICASE_CTER"/>
    <property type="match status" value="1"/>
</dbReference>
<name>A0A1G8I2L9_BACOV</name>
<evidence type="ECO:0000313" key="6">
    <source>
        <dbReference type="EMBL" id="RGS79638.1"/>
    </source>
</evidence>
<reference evidence="5" key="3">
    <citation type="submission" date="2022-10" db="EMBL/GenBank/DDBJ databases">
        <title>Human gut microbiome strain richness.</title>
        <authorList>
            <person name="Chen-Liaw A."/>
        </authorList>
    </citation>
    <scope>NUCLEOTIDE SEQUENCE</scope>
    <source>
        <strain evidence="5">F7_m1001271B151109d0_201107</strain>
    </source>
</reference>
<dbReference type="Pfam" id="PF00271">
    <property type="entry name" value="Helicase_C"/>
    <property type="match status" value="1"/>
</dbReference>
<dbReference type="PROSITE" id="PS51192">
    <property type="entry name" value="HELICASE_ATP_BIND_1"/>
    <property type="match status" value="1"/>
</dbReference>
<dbReference type="InterPro" id="IPR014001">
    <property type="entry name" value="Helicase_ATP-bd"/>
</dbReference>
<keyword evidence="2" id="KW-0067">ATP-binding</keyword>
<reference evidence="6 9" key="2">
    <citation type="submission" date="2018-08" db="EMBL/GenBank/DDBJ databases">
        <title>A genome reference for cultivated species of the human gut microbiota.</title>
        <authorList>
            <person name="Zou Y."/>
            <person name="Xue W."/>
            <person name="Luo G."/>
        </authorList>
    </citation>
    <scope>NUCLEOTIDE SEQUENCE [LARGE SCALE GENOMIC DNA]</scope>
    <source>
        <strain evidence="6 9">AF20-9LB</strain>
    </source>
</reference>